<dbReference type="GO" id="GO:0003676">
    <property type="term" value="F:nucleic acid binding"/>
    <property type="evidence" value="ECO:0007669"/>
    <property type="project" value="InterPro"/>
</dbReference>
<sequence length="139" mass="16354">MIKKRIRTDYMREYMRRYYRTEQGKKNILAKNKKWAQSVSGRVFNKNYKAVTRGARGKYDGKYFAWLVNKLDSKCVSCGKESILEVDHIVPISKGGWNVNWNIEPLCPSCNRKKSSSLIISLLDNYKLDMLYAEWLLCQ</sequence>
<dbReference type="Gene3D" id="1.10.30.50">
    <property type="match status" value="1"/>
</dbReference>
<protein>
    <submittedName>
        <fullName evidence="3">Putative homing endonuclease</fullName>
    </submittedName>
</protein>
<feature type="domain" description="HNH nuclease" evidence="1">
    <location>
        <begin position="62"/>
        <end position="112"/>
    </location>
</feature>
<evidence type="ECO:0000259" key="1">
    <source>
        <dbReference type="SMART" id="SM00507"/>
    </source>
</evidence>
<keyword evidence="3" id="KW-0378">Hydrolase</keyword>
<dbReference type="Pfam" id="PF01844">
    <property type="entry name" value="HNH"/>
    <property type="match status" value="1"/>
</dbReference>
<keyword evidence="3" id="KW-0540">Nuclease</keyword>
<dbReference type="InterPro" id="IPR003615">
    <property type="entry name" value="HNH_nuc"/>
</dbReference>
<dbReference type="EMBL" id="MT142074">
    <property type="protein sequence ID" value="QJA74105.1"/>
    <property type="molecule type" value="Genomic_DNA"/>
</dbReference>
<name>A0A6M3JZU1_9ZZZZ</name>
<organism evidence="3">
    <name type="scientific">viral metagenome</name>
    <dbReference type="NCBI Taxonomy" id="1070528"/>
    <lineage>
        <taxon>unclassified sequences</taxon>
        <taxon>metagenomes</taxon>
        <taxon>organismal metagenomes</taxon>
    </lineage>
</organism>
<evidence type="ECO:0000313" key="3">
    <source>
        <dbReference type="EMBL" id="QJA74105.1"/>
    </source>
</evidence>
<keyword evidence="3" id="KW-0255">Endonuclease</keyword>
<reference evidence="3" key="1">
    <citation type="submission" date="2020-03" db="EMBL/GenBank/DDBJ databases">
        <title>The deep terrestrial virosphere.</title>
        <authorList>
            <person name="Holmfeldt K."/>
            <person name="Nilsson E."/>
            <person name="Simone D."/>
            <person name="Lopez-Fernandez M."/>
            <person name="Wu X."/>
            <person name="de Brujin I."/>
            <person name="Lundin D."/>
            <person name="Andersson A."/>
            <person name="Bertilsson S."/>
            <person name="Dopson M."/>
        </authorList>
    </citation>
    <scope>NUCLEOTIDE SEQUENCE</scope>
    <source>
        <strain evidence="3">MM415A02103</strain>
        <strain evidence="2">MM415B01169</strain>
    </source>
</reference>
<dbReference type="InterPro" id="IPR002711">
    <property type="entry name" value="HNH"/>
</dbReference>
<dbReference type="SMART" id="SM00507">
    <property type="entry name" value="HNHc"/>
    <property type="match status" value="1"/>
</dbReference>
<accession>A0A6M3JZU1</accession>
<proteinExistence type="predicted"/>
<dbReference type="GO" id="GO:0004519">
    <property type="term" value="F:endonuclease activity"/>
    <property type="evidence" value="ECO:0007669"/>
    <property type="project" value="UniProtKB-KW"/>
</dbReference>
<dbReference type="EMBL" id="MT141399">
    <property type="protein sequence ID" value="QJA60186.1"/>
    <property type="molecule type" value="Genomic_DNA"/>
</dbReference>
<dbReference type="GO" id="GO:0008270">
    <property type="term" value="F:zinc ion binding"/>
    <property type="evidence" value="ECO:0007669"/>
    <property type="project" value="InterPro"/>
</dbReference>
<dbReference type="CDD" id="cd00085">
    <property type="entry name" value="HNHc"/>
    <property type="match status" value="1"/>
</dbReference>
<dbReference type="AlphaFoldDB" id="A0A6M3JZU1"/>
<gene>
    <name evidence="3" type="ORF">MM415A02103_0016</name>
    <name evidence="2" type="ORF">MM415B01169_0019</name>
</gene>
<evidence type="ECO:0000313" key="2">
    <source>
        <dbReference type="EMBL" id="QJA60186.1"/>
    </source>
</evidence>